<dbReference type="Gene3D" id="3.30.1310.10">
    <property type="entry name" value="Nucleoid-associated protein YbaB-like domain"/>
    <property type="match status" value="1"/>
</dbReference>
<dbReference type="GO" id="GO:0003677">
    <property type="term" value="F:DNA binding"/>
    <property type="evidence" value="ECO:0007669"/>
    <property type="project" value="UniProtKB-UniRule"/>
</dbReference>
<dbReference type="GO" id="GO:0005829">
    <property type="term" value="C:cytosol"/>
    <property type="evidence" value="ECO:0007669"/>
    <property type="project" value="TreeGrafter"/>
</dbReference>
<proteinExistence type="inferred from homology"/>
<comment type="function">
    <text evidence="1">Binds to DNA and alters its conformation. May be involved in regulation of gene expression, nucleoid organization and DNA protection.</text>
</comment>
<name>A0A0X8FKZ1_9LACT</name>
<dbReference type="HAMAP" id="MF_00274">
    <property type="entry name" value="DNA_YbaB_EbfC"/>
    <property type="match status" value="1"/>
</dbReference>
<comment type="subunit">
    <text evidence="1">Homodimer.</text>
</comment>
<accession>A0A0X8FKZ1</accession>
<dbReference type="KEGG" id="auh:AWM75_04040"/>
<comment type="similarity">
    <text evidence="1">Belongs to the YbaB/EbfC family.</text>
</comment>
<dbReference type="STRING" id="128944.AWM75_04040"/>
<keyword evidence="1" id="KW-0238">DNA-binding</keyword>
<organism evidence="2 3">
    <name type="scientific">Aerococcus urinaehominis</name>
    <dbReference type="NCBI Taxonomy" id="128944"/>
    <lineage>
        <taxon>Bacteria</taxon>
        <taxon>Bacillati</taxon>
        <taxon>Bacillota</taxon>
        <taxon>Bacilli</taxon>
        <taxon>Lactobacillales</taxon>
        <taxon>Aerococcaceae</taxon>
        <taxon>Aerococcus</taxon>
    </lineage>
</organism>
<evidence type="ECO:0000256" key="1">
    <source>
        <dbReference type="HAMAP-Rule" id="MF_00274"/>
    </source>
</evidence>
<keyword evidence="3" id="KW-1185">Reference proteome</keyword>
<dbReference type="Proteomes" id="UP000062260">
    <property type="component" value="Chromosome"/>
</dbReference>
<dbReference type="PANTHER" id="PTHR33449">
    <property type="entry name" value="NUCLEOID-ASSOCIATED PROTEIN YBAB"/>
    <property type="match status" value="1"/>
</dbReference>
<dbReference type="PIRSF" id="PIRSF004555">
    <property type="entry name" value="UCP004555"/>
    <property type="match status" value="1"/>
</dbReference>
<dbReference type="Pfam" id="PF02575">
    <property type="entry name" value="YbaB_DNA_bd"/>
    <property type="match status" value="1"/>
</dbReference>
<dbReference type="NCBIfam" id="TIGR00103">
    <property type="entry name" value="DNA_YbaB_EbfC"/>
    <property type="match status" value="1"/>
</dbReference>
<dbReference type="EMBL" id="CP014163">
    <property type="protein sequence ID" value="AMB99227.1"/>
    <property type="molecule type" value="Genomic_DNA"/>
</dbReference>
<dbReference type="InterPro" id="IPR036894">
    <property type="entry name" value="YbaB-like_sf"/>
</dbReference>
<dbReference type="AlphaFoldDB" id="A0A0X8FKZ1"/>
<sequence>MAGGMANMQKMMKQAQKLQKQMEATQKELEAKEFIGKEPSGMVTATLTGDRRLKDLSLAQDVVDPEDTDMLQDLIIAAVNDGLDQIDQESAQTMGQFTKGIPGF</sequence>
<evidence type="ECO:0000313" key="3">
    <source>
        <dbReference type="Proteomes" id="UP000062260"/>
    </source>
</evidence>
<reference evidence="3" key="2">
    <citation type="submission" date="2016-01" db="EMBL/GenBank/DDBJ databases">
        <title>Six Aerococcus type strain genome sequencing and assembly using PacBio and Illumina Hiseq.</title>
        <authorList>
            <person name="Carkaci D."/>
            <person name="Dargis R."/>
            <person name="Nielsen X.C."/>
            <person name="Skovgaard O."/>
            <person name="Fuursted K."/>
            <person name="Christensen J.J."/>
        </authorList>
    </citation>
    <scope>NUCLEOTIDE SEQUENCE [LARGE SCALE GENOMIC DNA]</scope>
    <source>
        <strain evidence="3">CCUG42038B</strain>
    </source>
</reference>
<gene>
    <name evidence="2" type="ORF">AWM75_04040</name>
</gene>
<evidence type="ECO:0000313" key="2">
    <source>
        <dbReference type="EMBL" id="AMB99227.1"/>
    </source>
</evidence>
<protein>
    <recommendedName>
        <fullName evidence="1">Nucleoid-associated protein AWM75_04040</fullName>
    </recommendedName>
</protein>
<dbReference type="RefSeq" id="WP_067978554.1">
    <property type="nucleotide sequence ID" value="NZ_CP014163.1"/>
</dbReference>
<dbReference type="PANTHER" id="PTHR33449:SF1">
    <property type="entry name" value="NUCLEOID-ASSOCIATED PROTEIN YBAB"/>
    <property type="match status" value="1"/>
</dbReference>
<keyword evidence="1" id="KW-0963">Cytoplasm</keyword>
<dbReference type="OrthoDB" id="9795263at2"/>
<dbReference type="GO" id="GO:0043590">
    <property type="term" value="C:bacterial nucleoid"/>
    <property type="evidence" value="ECO:0007669"/>
    <property type="project" value="UniProtKB-UniRule"/>
</dbReference>
<comment type="subcellular location">
    <subcellularLocation>
        <location evidence="1">Cytoplasm</location>
        <location evidence="1">Nucleoid</location>
    </subcellularLocation>
</comment>
<reference evidence="2 3" key="1">
    <citation type="journal article" date="2016" name="Genome Announc.">
        <title>Complete Genome Sequences of Aerococcus christensenii CCUG 28831T, Aerococcus sanguinicola CCUG 43001T, Aerococcus urinae CCUG 36881T, Aerococcus urinaeequi CCUG 28094T, Aerococcus urinaehominis CCUG 42038 BT, and Aerococcus viridans CCUG 4311T.</title>
        <authorList>
            <person name="Carkaci D."/>
            <person name="Dargis R."/>
            <person name="Nielsen X.C."/>
            <person name="Skovgaard O."/>
            <person name="Fuursted K."/>
            <person name="Christensen J.J."/>
        </authorList>
    </citation>
    <scope>NUCLEOTIDE SEQUENCE [LARGE SCALE GENOMIC DNA]</scope>
    <source>
        <strain evidence="2 3">CCUG42038B</strain>
    </source>
</reference>
<dbReference type="SUPFAM" id="SSF82607">
    <property type="entry name" value="YbaB-like"/>
    <property type="match status" value="1"/>
</dbReference>
<dbReference type="InterPro" id="IPR004401">
    <property type="entry name" value="YbaB/EbfC"/>
</dbReference>